<accession>A0ACD5A8J7</accession>
<dbReference type="EMBL" id="CP146022">
    <property type="protein sequence ID" value="WWQ62188.1"/>
    <property type="molecule type" value="Genomic_DNA"/>
</dbReference>
<proteinExistence type="predicted"/>
<protein>
    <submittedName>
        <fullName evidence="1">MarR family winged helix-turn-helix transcriptional regulator</fullName>
    </submittedName>
</protein>
<sequence length="159" mass="16625">MNCAAPSDDPGTGWTAEAAEAVETMAALWARAARSTSPKVSELQLQALLAARAEPHINLRALAEAVGAAPPAASRLCDRLEAAGLLRRGPAPAGRREIGLTLTTQGHDVLDTVGVRRDELFGAVLSRMPDAARQDLLTGLRAFGEASGPCRHHDDDGCP</sequence>
<keyword evidence="2" id="KW-1185">Reference proteome</keyword>
<gene>
    <name evidence="1" type="ORF">V2W30_01590</name>
</gene>
<organism evidence="1 2">
    <name type="scientific">Streptomyces citrinus</name>
    <dbReference type="NCBI Taxonomy" id="3118173"/>
    <lineage>
        <taxon>Bacteria</taxon>
        <taxon>Bacillati</taxon>
        <taxon>Actinomycetota</taxon>
        <taxon>Actinomycetes</taxon>
        <taxon>Kitasatosporales</taxon>
        <taxon>Streptomycetaceae</taxon>
        <taxon>Streptomyces</taxon>
    </lineage>
</organism>
<dbReference type="Proteomes" id="UP001432251">
    <property type="component" value="Chromosome"/>
</dbReference>
<evidence type="ECO:0000313" key="1">
    <source>
        <dbReference type="EMBL" id="WWQ62188.1"/>
    </source>
</evidence>
<name>A0ACD5A8J7_9ACTN</name>
<evidence type="ECO:0000313" key="2">
    <source>
        <dbReference type="Proteomes" id="UP001432251"/>
    </source>
</evidence>
<reference evidence="1" key="1">
    <citation type="journal article" date="2025" name="Int. J. Syst. Evol. Microbiol.">
        <title>Streptomyces citrinus sp. nov., with yellow diffusible pigment.</title>
        <authorList>
            <person name="He Y."/>
            <person name="Yang E."/>
            <person name="Xu J."/>
            <person name="Sun Y."/>
            <person name="Sun L."/>
        </authorList>
    </citation>
    <scope>NUCLEOTIDE SEQUENCE</scope>
    <source>
        <strain evidence="1">Q6</strain>
    </source>
</reference>